<evidence type="ECO:0000256" key="6">
    <source>
        <dbReference type="SAM" id="Phobius"/>
    </source>
</evidence>
<feature type="domain" description="CopC" evidence="8">
    <location>
        <begin position="37"/>
        <end position="130"/>
    </location>
</feature>
<keyword evidence="6" id="KW-0472">Membrane</keyword>
<dbReference type="InterPro" id="IPR014756">
    <property type="entry name" value="Ig_E-set"/>
</dbReference>
<dbReference type="Proteomes" id="UP000266915">
    <property type="component" value="Unassembled WGS sequence"/>
</dbReference>
<comment type="subcellular location">
    <subcellularLocation>
        <location evidence="1">Cell envelope</location>
    </subcellularLocation>
</comment>
<keyword evidence="2" id="KW-0479">Metal-binding</keyword>
<evidence type="ECO:0000256" key="5">
    <source>
        <dbReference type="SAM" id="MobiDB-lite"/>
    </source>
</evidence>
<keyword evidence="3 7" id="KW-0732">Signal</keyword>
<dbReference type="GO" id="GO:0005886">
    <property type="term" value="C:plasma membrane"/>
    <property type="evidence" value="ECO:0007669"/>
    <property type="project" value="TreeGrafter"/>
</dbReference>
<dbReference type="GO" id="GO:0042597">
    <property type="term" value="C:periplasmic space"/>
    <property type="evidence" value="ECO:0007669"/>
    <property type="project" value="InterPro"/>
</dbReference>
<keyword evidence="10" id="KW-1185">Reference proteome</keyword>
<proteinExistence type="predicted"/>
<reference evidence="9 10" key="1">
    <citation type="submission" date="2018-11" db="EMBL/GenBank/DDBJ databases">
        <title>Sequencing the genomes of 1000 actinobacteria strains.</title>
        <authorList>
            <person name="Klenk H.-P."/>
        </authorList>
    </citation>
    <scope>NUCLEOTIDE SEQUENCE [LARGE SCALE GENOMIC DNA]</scope>
    <source>
        <strain evidence="9 10">DSM 14012</strain>
    </source>
</reference>
<dbReference type="AlphaFoldDB" id="A0A3N2C2E2"/>
<dbReference type="InterPro" id="IPR014755">
    <property type="entry name" value="Cu-Rt/internalin_Ig-like"/>
</dbReference>
<dbReference type="GO" id="GO:0030313">
    <property type="term" value="C:cell envelope"/>
    <property type="evidence" value="ECO:0007669"/>
    <property type="project" value="UniProtKB-SubCell"/>
</dbReference>
<dbReference type="InterPro" id="IPR007348">
    <property type="entry name" value="CopC_dom"/>
</dbReference>
<comment type="caution">
    <text evidence="9">The sequence shown here is derived from an EMBL/GenBank/DDBJ whole genome shotgun (WGS) entry which is preliminary data.</text>
</comment>
<dbReference type="PANTHER" id="PTHR34820:SF4">
    <property type="entry name" value="INNER MEMBRANE PROTEIN YEBZ"/>
    <property type="match status" value="1"/>
</dbReference>
<dbReference type="PANTHER" id="PTHR34820">
    <property type="entry name" value="INNER MEMBRANE PROTEIN YEBZ"/>
    <property type="match status" value="1"/>
</dbReference>
<feature type="region of interest" description="Disordered" evidence="5">
    <location>
        <begin position="136"/>
        <end position="164"/>
    </location>
</feature>
<keyword evidence="6" id="KW-0812">Transmembrane</keyword>
<gene>
    <name evidence="9" type="ORF">EDD42_1749</name>
</gene>
<evidence type="ECO:0000313" key="10">
    <source>
        <dbReference type="Proteomes" id="UP000266915"/>
    </source>
</evidence>
<dbReference type="RefSeq" id="WP_085510754.1">
    <property type="nucleotide sequence ID" value="NZ_FXAP01000001.1"/>
</dbReference>
<sequence>MTTHAPTRLRRLAVLLTACVLAVAGILTLGAAPASAHDQLLASTPGDGAALDTSPTEATLQYSDSVLTIGAIVLLVDQDEHNWITGEPILNGSDVTARIEDTLPTGAYEIRWRVVSADGHPISGLIPFTVGGATPADRAPATSTPTPTAAAPVAADLTDNTSPTDNASALRPALIGLGGAAIAVLAFWAFTVWRKRRPGTTAGTRSR</sequence>
<evidence type="ECO:0000256" key="3">
    <source>
        <dbReference type="ARBA" id="ARBA00022729"/>
    </source>
</evidence>
<evidence type="ECO:0000256" key="1">
    <source>
        <dbReference type="ARBA" id="ARBA00004196"/>
    </source>
</evidence>
<keyword evidence="6" id="KW-1133">Transmembrane helix</keyword>
<dbReference type="GO" id="GO:0046688">
    <property type="term" value="P:response to copper ion"/>
    <property type="evidence" value="ECO:0007669"/>
    <property type="project" value="InterPro"/>
</dbReference>
<evidence type="ECO:0000313" key="9">
    <source>
        <dbReference type="EMBL" id="ROR81678.1"/>
    </source>
</evidence>
<accession>A0A3N2C2E2</accession>
<dbReference type="EMBL" id="RKHL01000001">
    <property type="protein sequence ID" value="ROR81678.1"/>
    <property type="molecule type" value="Genomic_DNA"/>
</dbReference>
<evidence type="ECO:0000256" key="7">
    <source>
        <dbReference type="SAM" id="SignalP"/>
    </source>
</evidence>
<dbReference type="GO" id="GO:0006825">
    <property type="term" value="P:copper ion transport"/>
    <property type="evidence" value="ECO:0007669"/>
    <property type="project" value="InterPro"/>
</dbReference>
<evidence type="ECO:0000259" key="8">
    <source>
        <dbReference type="Pfam" id="PF04234"/>
    </source>
</evidence>
<name>A0A3N2C2E2_9MICO</name>
<evidence type="ECO:0000256" key="4">
    <source>
        <dbReference type="ARBA" id="ARBA00023008"/>
    </source>
</evidence>
<feature type="compositionally biased region" description="Low complexity" evidence="5">
    <location>
        <begin position="136"/>
        <end position="155"/>
    </location>
</feature>
<dbReference type="Gene3D" id="2.60.40.1220">
    <property type="match status" value="1"/>
</dbReference>
<feature type="chain" id="PRO_5018777453" description="CopC domain-containing protein" evidence="7">
    <location>
        <begin position="37"/>
        <end position="207"/>
    </location>
</feature>
<keyword evidence="4" id="KW-0186">Copper</keyword>
<dbReference type="Pfam" id="PF04234">
    <property type="entry name" value="CopC"/>
    <property type="match status" value="1"/>
</dbReference>
<dbReference type="SUPFAM" id="SSF81296">
    <property type="entry name" value="E set domains"/>
    <property type="match status" value="1"/>
</dbReference>
<evidence type="ECO:0000256" key="2">
    <source>
        <dbReference type="ARBA" id="ARBA00022723"/>
    </source>
</evidence>
<organism evidence="9 10">
    <name type="scientific">Plantibacter flavus</name>
    <dbReference type="NCBI Taxonomy" id="150123"/>
    <lineage>
        <taxon>Bacteria</taxon>
        <taxon>Bacillati</taxon>
        <taxon>Actinomycetota</taxon>
        <taxon>Actinomycetes</taxon>
        <taxon>Micrococcales</taxon>
        <taxon>Microbacteriaceae</taxon>
        <taxon>Plantibacter</taxon>
    </lineage>
</organism>
<dbReference type="InterPro" id="IPR032694">
    <property type="entry name" value="CopC/D"/>
</dbReference>
<dbReference type="GO" id="GO:0005507">
    <property type="term" value="F:copper ion binding"/>
    <property type="evidence" value="ECO:0007669"/>
    <property type="project" value="InterPro"/>
</dbReference>
<protein>
    <recommendedName>
        <fullName evidence="8">CopC domain-containing protein</fullName>
    </recommendedName>
</protein>
<feature type="signal peptide" evidence="7">
    <location>
        <begin position="1"/>
        <end position="36"/>
    </location>
</feature>
<feature type="transmembrane region" description="Helical" evidence="6">
    <location>
        <begin position="173"/>
        <end position="193"/>
    </location>
</feature>